<comment type="catalytic activity">
    <reaction evidence="7 8">
        <text>2 reduced [adrenodoxin] + NADP(+) + H(+) = 2 oxidized [adrenodoxin] + NADPH</text>
        <dbReference type="Rhea" id="RHEA:42312"/>
        <dbReference type="Rhea" id="RHEA-COMP:9998"/>
        <dbReference type="Rhea" id="RHEA-COMP:9999"/>
        <dbReference type="ChEBI" id="CHEBI:15378"/>
        <dbReference type="ChEBI" id="CHEBI:33737"/>
        <dbReference type="ChEBI" id="CHEBI:33738"/>
        <dbReference type="ChEBI" id="CHEBI:57783"/>
        <dbReference type="ChEBI" id="CHEBI:58349"/>
        <dbReference type="EC" id="1.18.1.6"/>
    </reaction>
</comment>
<feature type="binding site" evidence="10">
    <location>
        <position position="224"/>
    </location>
    <ligand>
        <name>NADP(+)</name>
        <dbReference type="ChEBI" id="CHEBI:58349"/>
    </ligand>
</feature>
<feature type="binding site" evidence="9">
    <location>
        <position position="95"/>
    </location>
    <ligand>
        <name>FAD</name>
        <dbReference type="ChEBI" id="CHEBI:57692"/>
    </ligand>
</feature>
<comment type="similarity">
    <text evidence="2 8">Belongs to the ferredoxin--NADP reductase type 1 family.</text>
</comment>
<dbReference type="EC" id="1.18.1.6" evidence="8"/>
<feature type="binding site" evidence="10">
    <location>
        <position position="407"/>
    </location>
    <ligand>
        <name>NADP(+)</name>
        <dbReference type="ChEBI" id="CHEBI:58349"/>
    </ligand>
</feature>
<keyword evidence="3 8" id="KW-0285">Flavoprotein</keyword>
<keyword evidence="4 8" id="KW-0274">FAD</keyword>
<dbReference type="PANTHER" id="PTHR48467">
    <property type="entry name" value="GLUTAMATE SYNTHASE 1 [NADH], CHLOROPLASTIC-LIKE"/>
    <property type="match status" value="1"/>
</dbReference>
<protein>
    <recommendedName>
        <fullName evidence="8">NADPH:adrenodoxin oxidoreductase, mitochondrial</fullName>
        <ecNumber evidence="8">1.18.1.6</ecNumber>
    </recommendedName>
</protein>
<keyword evidence="6 8" id="KW-0560">Oxidoreductase</keyword>
<dbReference type="InterPro" id="IPR036188">
    <property type="entry name" value="FAD/NAD-bd_sf"/>
</dbReference>
<dbReference type="GeneID" id="14903141"/>
<dbReference type="EMBL" id="GL984388">
    <property type="protein sequence ID" value="EGR27084.1"/>
    <property type="molecule type" value="Genomic_DNA"/>
</dbReference>
<sequence length="492" mass="56814">MSKSIIYAVKIKNIQNFNLIKIQIIGGGPAGFYTAKKIFQDNPLAHIHIFEKTPFPYGLVRYGVAPDHQSIKKVTKQLSEVGTYANFRFFGNVEIGKDLLIQDLKKHYSAIIYSYGAQNDKKLGIPGEDLKNVFSGRQLVNWYNGHPDYIDLNIDFSKIKNVVIIGNGNVALDVSRTLIKAKNNTLDETDIYTPALKNIKGNNIENIHIVGRRGLIQSQFSAKEFRDFIQNKSANFYILKDEYEKSFNKTSQTEFNDQMFSKTIIARTNYRKQKILNNIPVIDTIKDIKKLNENQINIFLRVLLSPYRVNQQNGQIKSVDFYKNTLQGEPFQQICIQDKSQSVNIQCDLLLRCIGYESYNIDPKYTPWNNQNNTIENSNGCVLSMEDKQKVQLGVYTSGWVKTGPIGILDQTMIGCIETTNNIYNHFRNEVLERKDNKCEHYINQILQEKKIRVVSFQDWLKIDQYELQKGQSKNKIREKICTMQEILKVLE</sequence>
<evidence type="ECO:0000259" key="11">
    <source>
        <dbReference type="Pfam" id="PF07992"/>
    </source>
</evidence>
<evidence type="ECO:0000256" key="10">
    <source>
        <dbReference type="PIRSR" id="PIRSR000362-2"/>
    </source>
</evidence>
<evidence type="ECO:0000256" key="8">
    <source>
        <dbReference type="PIRNR" id="PIRNR000362"/>
    </source>
</evidence>
<dbReference type="Gene3D" id="3.40.50.720">
    <property type="entry name" value="NAD(P)-binding Rossmann-like Domain"/>
    <property type="match status" value="1"/>
</dbReference>
<evidence type="ECO:0000256" key="3">
    <source>
        <dbReference type="ARBA" id="ARBA00022630"/>
    </source>
</evidence>
<dbReference type="Gene3D" id="3.50.50.60">
    <property type="entry name" value="FAD/NAD(P)-binding domain"/>
    <property type="match status" value="1"/>
</dbReference>
<evidence type="ECO:0000256" key="1">
    <source>
        <dbReference type="ARBA" id="ARBA00001974"/>
    </source>
</evidence>
<evidence type="ECO:0000256" key="9">
    <source>
        <dbReference type="PIRSR" id="PIRSR000362-1"/>
    </source>
</evidence>
<dbReference type="InParanoid" id="G0R618"/>
<feature type="binding site" evidence="10">
    <location>
        <begin position="212"/>
        <end position="213"/>
    </location>
    <ligand>
        <name>NADP(+)</name>
        <dbReference type="ChEBI" id="CHEBI:58349"/>
    </ligand>
</feature>
<dbReference type="OrthoDB" id="333024at2759"/>
<dbReference type="SUPFAM" id="SSF51971">
    <property type="entry name" value="Nucleotide-binding domain"/>
    <property type="match status" value="1"/>
</dbReference>
<dbReference type="RefSeq" id="XP_004023968.1">
    <property type="nucleotide sequence ID" value="XM_004023919.1"/>
</dbReference>
<feature type="binding site" evidence="9">
    <location>
        <position position="59"/>
    </location>
    <ligand>
        <name>FAD</name>
        <dbReference type="ChEBI" id="CHEBI:57692"/>
    </ligand>
</feature>
<dbReference type="PRINTS" id="PR00419">
    <property type="entry name" value="ADXRDTASE"/>
</dbReference>
<comment type="cofactor">
    <cofactor evidence="1 8 9">
        <name>FAD</name>
        <dbReference type="ChEBI" id="CHEBI:57692"/>
    </cofactor>
</comment>
<organism evidence="12 13">
    <name type="scientific">Ichthyophthirius multifiliis</name>
    <name type="common">White spot disease agent</name>
    <name type="synonym">Ich</name>
    <dbReference type="NCBI Taxonomy" id="5932"/>
    <lineage>
        <taxon>Eukaryota</taxon>
        <taxon>Sar</taxon>
        <taxon>Alveolata</taxon>
        <taxon>Ciliophora</taxon>
        <taxon>Intramacronucleata</taxon>
        <taxon>Oligohymenophorea</taxon>
        <taxon>Hymenostomatida</taxon>
        <taxon>Ophryoglenina</taxon>
        <taxon>Ichthyophthirius</taxon>
    </lineage>
</organism>
<dbReference type="STRING" id="857967.G0R618"/>
<keyword evidence="5 8" id="KW-0521">NADP</keyword>
<feature type="binding site" evidence="9">
    <location>
        <position position="30"/>
    </location>
    <ligand>
        <name>FAD</name>
        <dbReference type="ChEBI" id="CHEBI:57692"/>
    </ligand>
</feature>
<dbReference type="InterPro" id="IPR055275">
    <property type="entry name" value="Ferredox_Rdtase"/>
</dbReference>
<dbReference type="eggNOG" id="KOG1800">
    <property type="taxonomic scope" value="Eukaryota"/>
</dbReference>
<evidence type="ECO:0000313" key="12">
    <source>
        <dbReference type="EMBL" id="EGR27084.1"/>
    </source>
</evidence>
<evidence type="ECO:0000256" key="5">
    <source>
        <dbReference type="ARBA" id="ARBA00022857"/>
    </source>
</evidence>
<dbReference type="Pfam" id="PF07992">
    <property type="entry name" value="Pyr_redox_2"/>
    <property type="match status" value="1"/>
</dbReference>
<dbReference type="GO" id="GO:0016491">
    <property type="term" value="F:oxidoreductase activity"/>
    <property type="evidence" value="ECO:0007669"/>
    <property type="project" value="UniProtKB-KW"/>
</dbReference>
<dbReference type="FunCoup" id="G0R618">
    <property type="interactions" value="117"/>
</dbReference>
<feature type="binding site" evidence="9">
    <location>
        <position position="51"/>
    </location>
    <ligand>
        <name>FAD</name>
        <dbReference type="ChEBI" id="CHEBI:57692"/>
    </ligand>
</feature>
<dbReference type="GO" id="GO:0005739">
    <property type="term" value="C:mitochondrion"/>
    <property type="evidence" value="ECO:0007669"/>
    <property type="project" value="UniProtKB-SubCell"/>
</dbReference>
<reference evidence="12 13" key="1">
    <citation type="submission" date="2011-07" db="EMBL/GenBank/DDBJ databases">
        <authorList>
            <person name="Coyne R."/>
            <person name="Brami D."/>
            <person name="Johnson J."/>
            <person name="Hostetler J."/>
            <person name="Hannick L."/>
            <person name="Clark T."/>
            <person name="Cassidy-Hanley D."/>
            <person name="Inman J."/>
        </authorList>
    </citation>
    <scope>NUCLEOTIDE SEQUENCE [LARGE SCALE GENOMIC DNA]</scope>
    <source>
        <strain evidence="12 13">G5</strain>
    </source>
</reference>
<evidence type="ECO:0000256" key="7">
    <source>
        <dbReference type="ARBA" id="ARBA00048933"/>
    </source>
</evidence>
<dbReference type="PIRSF" id="PIRSF000362">
    <property type="entry name" value="FNR"/>
    <property type="match status" value="1"/>
</dbReference>
<dbReference type="AlphaFoldDB" id="G0R618"/>
<evidence type="ECO:0000256" key="2">
    <source>
        <dbReference type="ARBA" id="ARBA00008312"/>
    </source>
</evidence>
<comment type="subcellular location">
    <subcellularLocation>
        <location evidence="8">Mitochondrion</location>
    </subcellularLocation>
</comment>
<accession>G0R618</accession>
<dbReference type="PANTHER" id="PTHR48467:SF1">
    <property type="entry name" value="GLUTAMATE SYNTHASE 1 [NADH], CHLOROPLASTIC-LIKE"/>
    <property type="match status" value="1"/>
</dbReference>
<name>G0R618_ICHMU</name>
<feature type="binding site" evidence="10">
    <location>
        <begin position="167"/>
        <end position="170"/>
    </location>
    <ligand>
        <name>NADP(+)</name>
        <dbReference type="ChEBI" id="CHEBI:58349"/>
    </ligand>
</feature>
<gene>
    <name evidence="12" type="ORF">IMG5_202010</name>
</gene>
<evidence type="ECO:0000313" key="13">
    <source>
        <dbReference type="Proteomes" id="UP000008983"/>
    </source>
</evidence>
<dbReference type="InterPro" id="IPR021163">
    <property type="entry name" value="Ferredox_Rdtase_adrenod"/>
</dbReference>
<evidence type="ECO:0000256" key="4">
    <source>
        <dbReference type="ARBA" id="ARBA00022827"/>
    </source>
</evidence>
<dbReference type="OMA" id="AYVITQA"/>
<evidence type="ECO:0000256" key="6">
    <source>
        <dbReference type="ARBA" id="ARBA00023002"/>
    </source>
</evidence>
<feature type="domain" description="FAD/NAD(P)-binding" evidence="11">
    <location>
        <begin position="21"/>
        <end position="232"/>
    </location>
</feature>
<proteinExistence type="inferred from homology"/>
<dbReference type="InterPro" id="IPR023753">
    <property type="entry name" value="FAD/NAD-binding_dom"/>
</dbReference>
<keyword evidence="8" id="KW-0496">Mitochondrion</keyword>
<keyword evidence="13" id="KW-1185">Reference proteome</keyword>
<feature type="binding site" evidence="9">
    <location>
        <position position="400"/>
    </location>
    <ligand>
        <name>FAD</name>
        <dbReference type="ChEBI" id="CHEBI:57692"/>
    </ligand>
</feature>
<dbReference type="Proteomes" id="UP000008983">
    <property type="component" value="Unassembled WGS sequence"/>
</dbReference>